<dbReference type="PROSITE" id="PS50005">
    <property type="entry name" value="TPR"/>
    <property type="match status" value="1"/>
</dbReference>
<evidence type="ECO:0000313" key="5">
    <source>
        <dbReference type="EMBL" id="OMJ70063.1"/>
    </source>
</evidence>
<dbReference type="Pfam" id="PF13181">
    <property type="entry name" value="TPR_8"/>
    <property type="match status" value="1"/>
</dbReference>
<feature type="compositionally biased region" description="Polar residues" evidence="4">
    <location>
        <begin position="222"/>
        <end position="242"/>
    </location>
</feature>
<dbReference type="InterPro" id="IPR019734">
    <property type="entry name" value="TPR_rpt"/>
</dbReference>
<dbReference type="PANTHER" id="PTHR45641">
    <property type="entry name" value="TETRATRICOPEPTIDE REPEAT PROTEIN (AFU_ORTHOLOGUE AFUA_6G03870)"/>
    <property type="match status" value="1"/>
</dbReference>
<dbReference type="SUPFAM" id="SSF48452">
    <property type="entry name" value="TPR-like"/>
    <property type="match status" value="1"/>
</dbReference>
<evidence type="ECO:0000256" key="3">
    <source>
        <dbReference type="PROSITE-ProRule" id="PRU00339"/>
    </source>
</evidence>
<dbReference type="Proteomes" id="UP000187209">
    <property type="component" value="Unassembled WGS sequence"/>
</dbReference>
<keyword evidence="1" id="KW-0677">Repeat</keyword>
<dbReference type="EMBL" id="MPUH01001128">
    <property type="protein sequence ID" value="OMJ70063.1"/>
    <property type="molecule type" value="Genomic_DNA"/>
</dbReference>
<dbReference type="InterPro" id="IPR000048">
    <property type="entry name" value="IQ_motif_EF-hand-BS"/>
</dbReference>
<feature type="region of interest" description="Disordered" evidence="4">
    <location>
        <begin position="216"/>
        <end position="251"/>
    </location>
</feature>
<name>A0A1R2AZU4_9CILI</name>
<sequence>MKRRHEDFIEDSVEELNHQAMTYLTSENYNQAIFCLNQALFKTNFMAESTKKSSLSALTFNNLGCFYKRLGQVDQALDKFFQSLELESKGLNNLESIANTYMNISVLLALKTEHEQSLRYSFKALNLLKKEIKNNPQLAVLIVNCYSRIGLEYKALKMFQQALQSFKNGYEISSKTRIIGLGIRRNIQRLYEETLLEIQKDKRYESKASKIVKNNKKRMRGTSYSPRSTLDSHTTTFTQNPRPITPKFLEKPGTSNIRRGSVILPPMEEFYISRKSYLGNIHENDEIKKKKINSLKLRAQENNAAVYIQAYWKGYKQRKKYYEMLMWEKIREAENKARKAEEVVNDLKALAQKPMEVLRLFKKKIC</sequence>
<dbReference type="Gene3D" id="1.20.5.190">
    <property type="match status" value="1"/>
</dbReference>
<organism evidence="5 6">
    <name type="scientific">Stentor coeruleus</name>
    <dbReference type="NCBI Taxonomy" id="5963"/>
    <lineage>
        <taxon>Eukaryota</taxon>
        <taxon>Sar</taxon>
        <taxon>Alveolata</taxon>
        <taxon>Ciliophora</taxon>
        <taxon>Postciliodesmatophora</taxon>
        <taxon>Heterotrichea</taxon>
        <taxon>Heterotrichida</taxon>
        <taxon>Stentoridae</taxon>
        <taxon>Stentor</taxon>
    </lineage>
</organism>
<dbReference type="PROSITE" id="PS50096">
    <property type="entry name" value="IQ"/>
    <property type="match status" value="1"/>
</dbReference>
<dbReference type="PANTHER" id="PTHR45641:SF1">
    <property type="entry name" value="AAA+ ATPASE DOMAIN-CONTAINING PROTEIN"/>
    <property type="match status" value="1"/>
</dbReference>
<reference evidence="5 6" key="1">
    <citation type="submission" date="2016-11" db="EMBL/GenBank/DDBJ databases">
        <title>The macronuclear genome of Stentor coeruleus: a giant cell with tiny introns.</title>
        <authorList>
            <person name="Slabodnick M."/>
            <person name="Ruby J.G."/>
            <person name="Reiff S.B."/>
            <person name="Swart E.C."/>
            <person name="Gosai S."/>
            <person name="Prabakaran S."/>
            <person name="Witkowska E."/>
            <person name="Larue G.E."/>
            <person name="Fisher S."/>
            <person name="Freeman R.M."/>
            <person name="Gunawardena J."/>
            <person name="Chu W."/>
            <person name="Stover N.A."/>
            <person name="Gregory B.D."/>
            <person name="Nowacki M."/>
            <person name="Derisi J."/>
            <person name="Roy S.W."/>
            <person name="Marshall W.F."/>
            <person name="Sood P."/>
        </authorList>
    </citation>
    <scope>NUCLEOTIDE SEQUENCE [LARGE SCALE GENOMIC DNA]</scope>
    <source>
        <strain evidence="5">WM001</strain>
    </source>
</reference>
<accession>A0A1R2AZU4</accession>
<gene>
    <name evidence="5" type="ORF">SteCoe_32048</name>
</gene>
<dbReference type="Pfam" id="PF00612">
    <property type="entry name" value="IQ"/>
    <property type="match status" value="1"/>
</dbReference>
<dbReference type="InterPro" id="IPR011990">
    <property type="entry name" value="TPR-like_helical_dom_sf"/>
</dbReference>
<comment type="caution">
    <text evidence="5">The sequence shown here is derived from an EMBL/GenBank/DDBJ whole genome shotgun (WGS) entry which is preliminary data.</text>
</comment>
<feature type="repeat" description="TPR" evidence="3">
    <location>
        <begin position="57"/>
        <end position="90"/>
    </location>
</feature>
<dbReference type="SMART" id="SM00015">
    <property type="entry name" value="IQ"/>
    <property type="match status" value="1"/>
</dbReference>
<dbReference type="SMART" id="SM00028">
    <property type="entry name" value="TPR"/>
    <property type="match status" value="4"/>
</dbReference>
<protein>
    <submittedName>
        <fullName evidence="5">Uncharacterized protein</fullName>
    </submittedName>
</protein>
<evidence type="ECO:0000256" key="4">
    <source>
        <dbReference type="SAM" id="MobiDB-lite"/>
    </source>
</evidence>
<evidence type="ECO:0000313" key="6">
    <source>
        <dbReference type="Proteomes" id="UP000187209"/>
    </source>
</evidence>
<evidence type="ECO:0000256" key="1">
    <source>
        <dbReference type="ARBA" id="ARBA00022737"/>
    </source>
</evidence>
<dbReference type="AlphaFoldDB" id="A0A1R2AZU4"/>
<keyword evidence="6" id="KW-1185">Reference proteome</keyword>
<proteinExistence type="predicted"/>
<dbReference type="Gene3D" id="1.25.40.10">
    <property type="entry name" value="Tetratricopeptide repeat domain"/>
    <property type="match status" value="1"/>
</dbReference>
<evidence type="ECO:0000256" key="2">
    <source>
        <dbReference type="ARBA" id="ARBA00022803"/>
    </source>
</evidence>
<keyword evidence="2 3" id="KW-0802">TPR repeat</keyword>
<dbReference type="OrthoDB" id="381520at2759"/>